<keyword evidence="2 3" id="KW-0238">DNA-binding</keyword>
<evidence type="ECO:0000256" key="1">
    <source>
        <dbReference type="ARBA" id="ARBA00009820"/>
    </source>
</evidence>
<dbReference type="SUPFAM" id="SSF46894">
    <property type="entry name" value="C-terminal effector domain of the bipartite response regulators"/>
    <property type="match status" value="1"/>
</dbReference>
<evidence type="ECO:0000256" key="2">
    <source>
        <dbReference type="ARBA" id="ARBA00023125"/>
    </source>
</evidence>
<dbReference type="SMART" id="SM00862">
    <property type="entry name" value="Trans_reg_C"/>
    <property type="match status" value="1"/>
</dbReference>
<dbReference type="GO" id="GO:0003677">
    <property type="term" value="F:DNA binding"/>
    <property type="evidence" value="ECO:0007669"/>
    <property type="project" value="UniProtKB-UniRule"/>
</dbReference>
<keyword evidence="4" id="KW-1133">Transmembrane helix</keyword>
<dbReference type="PROSITE" id="PS51755">
    <property type="entry name" value="OMPR_PHOB"/>
    <property type="match status" value="1"/>
</dbReference>
<dbReference type="CDD" id="cd00383">
    <property type="entry name" value="trans_reg_C"/>
    <property type="match status" value="1"/>
</dbReference>
<feature type="domain" description="OmpR/PhoB-type" evidence="5">
    <location>
        <begin position="8"/>
        <end position="106"/>
    </location>
</feature>
<dbReference type="InterPro" id="IPR001867">
    <property type="entry name" value="OmpR/PhoB-type_DNA-bd"/>
</dbReference>
<evidence type="ECO:0000313" key="7">
    <source>
        <dbReference type="Proteomes" id="UP000061457"/>
    </source>
</evidence>
<evidence type="ECO:0000259" key="5">
    <source>
        <dbReference type="PROSITE" id="PS51755"/>
    </source>
</evidence>
<dbReference type="PANTHER" id="PTHR36842:SF1">
    <property type="entry name" value="PROTEIN TOLB"/>
    <property type="match status" value="1"/>
</dbReference>
<dbReference type="PANTHER" id="PTHR36842">
    <property type="entry name" value="PROTEIN TOLB HOMOLOG"/>
    <property type="match status" value="1"/>
</dbReference>
<dbReference type="Pfam" id="PF00486">
    <property type="entry name" value="Trans_reg_C"/>
    <property type="match status" value="1"/>
</dbReference>
<organism evidence="6 7">
    <name type="scientific">Pseudoalteromonas phenolica</name>
    <dbReference type="NCBI Taxonomy" id="161398"/>
    <lineage>
        <taxon>Bacteria</taxon>
        <taxon>Pseudomonadati</taxon>
        <taxon>Pseudomonadota</taxon>
        <taxon>Gammaproteobacteria</taxon>
        <taxon>Alteromonadales</taxon>
        <taxon>Pseudoalteromonadaceae</taxon>
        <taxon>Pseudoalteromonas</taxon>
    </lineage>
</organism>
<dbReference type="InterPro" id="IPR011659">
    <property type="entry name" value="WD40"/>
</dbReference>
<evidence type="ECO:0000313" key="6">
    <source>
        <dbReference type="EMBL" id="ALO42093.1"/>
    </source>
</evidence>
<dbReference type="Pfam" id="PF07676">
    <property type="entry name" value="PD40"/>
    <property type="match status" value="2"/>
</dbReference>
<gene>
    <name evidence="6" type="ORF">PP2015_1589</name>
</gene>
<comment type="similarity">
    <text evidence="1">Belongs to the TolB family.</text>
</comment>
<dbReference type="InterPro" id="IPR011042">
    <property type="entry name" value="6-blade_b-propeller_TolB-like"/>
</dbReference>
<dbReference type="Gene3D" id="1.10.10.10">
    <property type="entry name" value="Winged helix-like DNA-binding domain superfamily/Winged helix DNA-binding domain"/>
    <property type="match status" value="1"/>
</dbReference>
<name>A0A0S2K1G0_9GAMM</name>
<dbReference type="SUPFAM" id="SSF82171">
    <property type="entry name" value="DPP6 N-terminal domain-like"/>
    <property type="match status" value="1"/>
</dbReference>
<proteinExistence type="inferred from homology"/>
<dbReference type="Gene3D" id="2.120.10.30">
    <property type="entry name" value="TolB, C-terminal domain"/>
    <property type="match status" value="2"/>
</dbReference>
<dbReference type="GO" id="GO:0000160">
    <property type="term" value="P:phosphorelay signal transduction system"/>
    <property type="evidence" value="ECO:0007669"/>
    <property type="project" value="InterPro"/>
</dbReference>
<dbReference type="STRING" id="161398.PP2015_1589"/>
<dbReference type="GO" id="GO:0006355">
    <property type="term" value="P:regulation of DNA-templated transcription"/>
    <property type="evidence" value="ECO:0007669"/>
    <property type="project" value="InterPro"/>
</dbReference>
<reference evidence="6 7" key="1">
    <citation type="submission" date="2015-11" db="EMBL/GenBank/DDBJ databases">
        <authorList>
            <person name="Zhang Y."/>
            <person name="Guo Z."/>
        </authorList>
    </citation>
    <scope>NUCLEOTIDE SEQUENCE [LARGE SCALE GENOMIC DNA]</scope>
    <source>
        <strain evidence="6 7">KCTC 12086</strain>
    </source>
</reference>
<dbReference type="InterPro" id="IPR036388">
    <property type="entry name" value="WH-like_DNA-bd_sf"/>
</dbReference>
<protein>
    <submittedName>
        <fullName evidence="6">DNA-binding winged-HTH domain protein</fullName>
    </submittedName>
</protein>
<keyword evidence="7" id="KW-1185">Reference proteome</keyword>
<feature type="transmembrane region" description="Helical" evidence="4">
    <location>
        <begin position="155"/>
        <end position="173"/>
    </location>
</feature>
<dbReference type="RefSeq" id="WP_058029776.1">
    <property type="nucleotide sequence ID" value="NZ_CP013187.1"/>
</dbReference>
<dbReference type="EMBL" id="CP013187">
    <property type="protein sequence ID" value="ALO42093.1"/>
    <property type="molecule type" value="Genomic_DNA"/>
</dbReference>
<dbReference type="PATRIC" id="fig|161398.10.peg.1614"/>
<dbReference type="AlphaFoldDB" id="A0A0S2K1G0"/>
<evidence type="ECO:0000256" key="4">
    <source>
        <dbReference type="SAM" id="Phobius"/>
    </source>
</evidence>
<dbReference type="Proteomes" id="UP000061457">
    <property type="component" value="Chromosome I"/>
</dbReference>
<keyword evidence="4" id="KW-0472">Membrane</keyword>
<feature type="DNA-binding region" description="OmpR/PhoB-type" evidence="3">
    <location>
        <begin position="8"/>
        <end position="106"/>
    </location>
</feature>
<sequence length="711" mass="81062">MAFKAGMAEQYKIGEFIIDLSRNQITQDKKPQIIPPKALAVLTYLAKHQGKVISQHELLDNVWKGTVVSPNTLQRSIAQLRKALGDDGKEQTYIKTHAKQGYSLEQNVHWLTKDEHAILFQKQDPEDALLGHLKKVDHSDESEEGINKPLLKNTYILSVFTLLILILISGYYFTAQPSKPFSIGQIRALTATDGKELASIYSPDGKYIIFHRYSEEQCINDIWAKNLETQQEYKLSKNMDIYGQQRFSKDGKKIIVIRTIDCGEPITQKKCYQLMSLDFEKALNAPQEMDVILECKNSEIRRPYWMNNGNIALMQRHAEHWQLISFESNKNQSKVIHDGFVYHYDYSPNLDLLAVTSIKEDSQYYIDIIRSDGELISSNPIYLPTEIKGHRFIRPNFSPIKETLIFSTGKQLFTLSFEGQINNISIPIDEPITSPMFHPNGDRGLVIKGQYDSDIVSVSLNNNMKESIIARSNTAENSATFQPNGTSIAFESERSGDEQVWIVNKSKLTQISQFPTDSHISGIKWSADGKNLLVSANSALFHFTLDKLKTKLETNLPILDLLYWDSINESALVFAQFNGVKKLAEVNLSTGHVQKLTDKRVNWATKTDTGTVIFTDHMDQFWISSAIEYQPNPALNIQGGDNKRFFTRDNKIYGINNQNQAWRYDIQTKDFETITTLTKNTDNITDIKNNKLLVTKRQVANKEVVELLLVK</sequence>
<keyword evidence="4" id="KW-0812">Transmembrane</keyword>
<dbReference type="KEGG" id="pphe:PP2015_1589"/>
<evidence type="ECO:0000256" key="3">
    <source>
        <dbReference type="PROSITE-ProRule" id="PRU01091"/>
    </source>
</evidence>
<accession>A0A0S2K1G0</accession>
<dbReference type="InterPro" id="IPR016032">
    <property type="entry name" value="Sig_transdc_resp-reg_C-effctor"/>
</dbReference>